<comment type="caution">
    <text evidence="1">The sequence shown here is derived from an EMBL/GenBank/DDBJ whole genome shotgun (WGS) entry which is preliminary data.</text>
</comment>
<dbReference type="EMBL" id="CAOQHR010000008">
    <property type="protein sequence ID" value="CAI6338639.1"/>
    <property type="molecule type" value="Genomic_DNA"/>
</dbReference>
<accession>A0A9W4UNP7</accession>
<dbReference type="Proteomes" id="UP001152607">
    <property type="component" value="Unassembled WGS sequence"/>
</dbReference>
<evidence type="ECO:0000313" key="2">
    <source>
        <dbReference type="Proteomes" id="UP001152607"/>
    </source>
</evidence>
<keyword evidence="2" id="KW-1185">Reference proteome</keyword>
<gene>
    <name evidence="1" type="ORF">PDIGIT_LOCUS11770</name>
</gene>
<reference evidence="1" key="1">
    <citation type="submission" date="2023-01" db="EMBL/GenBank/DDBJ databases">
        <authorList>
            <person name="Van Ghelder C."/>
            <person name="Rancurel C."/>
        </authorList>
    </citation>
    <scope>NUCLEOTIDE SEQUENCE</scope>
    <source>
        <strain evidence="1">CNCM I-4278</strain>
    </source>
</reference>
<sequence length="60" mass="6859">MASKLDVLPAFSFIHTLCISSLTNHFVAHFPQPHDYPIPYPRTHSIAWIHHPIRSAKPSE</sequence>
<name>A0A9W4UNP7_9PLEO</name>
<evidence type="ECO:0000313" key="1">
    <source>
        <dbReference type="EMBL" id="CAI6338639.1"/>
    </source>
</evidence>
<proteinExistence type="predicted"/>
<protein>
    <submittedName>
        <fullName evidence="1">Uncharacterized protein</fullName>
    </submittedName>
</protein>
<dbReference type="AlphaFoldDB" id="A0A9W4UNP7"/>
<organism evidence="1 2">
    <name type="scientific">Periconia digitata</name>
    <dbReference type="NCBI Taxonomy" id="1303443"/>
    <lineage>
        <taxon>Eukaryota</taxon>
        <taxon>Fungi</taxon>
        <taxon>Dikarya</taxon>
        <taxon>Ascomycota</taxon>
        <taxon>Pezizomycotina</taxon>
        <taxon>Dothideomycetes</taxon>
        <taxon>Pleosporomycetidae</taxon>
        <taxon>Pleosporales</taxon>
        <taxon>Massarineae</taxon>
        <taxon>Periconiaceae</taxon>
        <taxon>Periconia</taxon>
    </lineage>
</organism>